<evidence type="ECO:0000313" key="2">
    <source>
        <dbReference type="EMBL" id="GGC68234.1"/>
    </source>
</evidence>
<sequence length="295" mass="31492">MAVYTFDFYYEYAGTNINTETAGTFSFEVDDGQTLVAGDEVTGLLNGSPVQVIYTGTTPAGEPFFQVISNGQNYFLSNNDYGIGANQVPAHDADPFPVCFLAGTLVSTPGGAVAIEDLAIGDPIMTSDGRVGSVKWVGRQTLIPAFGLAEERRPVSIAAGALAAELPARELRLTSDHALLLDGVLVQAGALVNGTTIRRMTLAELGERLVVYHVELDDHALILAEGTPAETFVDNVTRRRFDNYAEYEALFGACEAGLPEMELPRVKSARQLPRAVRERLAERAGALGIEPAVAA</sequence>
<accession>A0A916XFK2</accession>
<dbReference type="InterPro" id="IPR036844">
    <property type="entry name" value="Hint_dom_sf"/>
</dbReference>
<dbReference type="Gene3D" id="2.170.16.10">
    <property type="entry name" value="Hedgehog/Intein (Hint) domain"/>
    <property type="match status" value="1"/>
</dbReference>
<dbReference type="GO" id="GO:0016539">
    <property type="term" value="P:intein-mediated protein splicing"/>
    <property type="evidence" value="ECO:0007669"/>
    <property type="project" value="InterPro"/>
</dbReference>
<organism evidence="2 3">
    <name type="scientific">Chelatococcus reniformis</name>
    <dbReference type="NCBI Taxonomy" id="1494448"/>
    <lineage>
        <taxon>Bacteria</taxon>
        <taxon>Pseudomonadati</taxon>
        <taxon>Pseudomonadota</taxon>
        <taxon>Alphaproteobacteria</taxon>
        <taxon>Hyphomicrobiales</taxon>
        <taxon>Chelatococcaceae</taxon>
        <taxon>Chelatococcus</taxon>
    </lineage>
</organism>
<proteinExistence type="predicted"/>
<dbReference type="Pfam" id="PF13403">
    <property type="entry name" value="Hint_2"/>
    <property type="match status" value="1"/>
</dbReference>
<gene>
    <name evidence="2" type="ORF">GCM10010994_28510</name>
</gene>
<protein>
    <recommendedName>
        <fullName evidence="1">Hedgehog/Intein (Hint) domain-containing protein</fullName>
    </recommendedName>
</protein>
<feature type="domain" description="Hedgehog/Intein (Hint)" evidence="1">
    <location>
        <begin position="98"/>
        <end position="234"/>
    </location>
</feature>
<dbReference type="InterPro" id="IPR028992">
    <property type="entry name" value="Hedgehog/Intein_dom"/>
</dbReference>
<reference evidence="2" key="2">
    <citation type="submission" date="2020-09" db="EMBL/GenBank/DDBJ databases">
        <authorList>
            <person name="Sun Q."/>
            <person name="Zhou Y."/>
        </authorList>
    </citation>
    <scope>NUCLEOTIDE SEQUENCE</scope>
    <source>
        <strain evidence="2">CGMCC 1.12919</strain>
    </source>
</reference>
<dbReference type="RefSeq" id="WP_188609858.1">
    <property type="nucleotide sequence ID" value="NZ_BMGG01000005.1"/>
</dbReference>
<evidence type="ECO:0000259" key="1">
    <source>
        <dbReference type="Pfam" id="PF13403"/>
    </source>
</evidence>
<name>A0A916XFK2_9HYPH</name>
<keyword evidence="3" id="KW-1185">Reference proteome</keyword>
<dbReference type="AlphaFoldDB" id="A0A916XFK2"/>
<dbReference type="InterPro" id="IPR006141">
    <property type="entry name" value="Intein_N"/>
</dbReference>
<comment type="caution">
    <text evidence="2">The sequence shown here is derived from an EMBL/GenBank/DDBJ whole genome shotgun (WGS) entry which is preliminary data.</text>
</comment>
<dbReference type="SUPFAM" id="SSF51294">
    <property type="entry name" value="Hedgehog/intein (Hint) domain"/>
    <property type="match status" value="1"/>
</dbReference>
<reference evidence="2" key="1">
    <citation type="journal article" date="2014" name="Int. J. Syst. Evol. Microbiol.">
        <title>Complete genome sequence of Corynebacterium casei LMG S-19264T (=DSM 44701T), isolated from a smear-ripened cheese.</title>
        <authorList>
            <consortium name="US DOE Joint Genome Institute (JGI-PGF)"/>
            <person name="Walter F."/>
            <person name="Albersmeier A."/>
            <person name="Kalinowski J."/>
            <person name="Ruckert C."/>
        </authorList>
    </citation>
    <scope>NUCLEOTIDE SEQUENCE</scope>
    <source>
        <strain evidence="2">CGMCC 1.12919</strain>
    </source>
</reference>
<dbReference type="PROSITE" id="PS50817">
    <property type="entry name" value="INTEIN_N_TER"/>
    <property type="match status" value="1"/>
</dbReference>
<dbReference type="EMBL" id="BMGG01000005">
    <property type="protein sequence ID" value="GGC68234.1"/>
    <property type="molecule type" value="Genomic_DNA"/>
</dbReference>
<evidence type="ECO:0000313" key="3">
    <source>
        <dbReference type="Proteomes" id="UP000637002"/>
    </source>
</evidence>
<dbReference type="Proteomes" id="UP000637002">
    <property type="component" value="Unassembled WGS sequence"/>
</dbReference>